<keyword evidence="10" id="KW-1185">Reference proteome</keyword>
<dbReference type="EMBL" id="JAPFFI010000023">
    <property type="protein sequence ID" value="KAJ6322555.1"/>
    <property type="molecule type" value="Genomic_DNA"/>
</dbReference>
<proteinExistence type="predicted"/>
<feature type="transmembrane region" description="Helical" evidence="7">
    <location>
        <begin position="124"/>
        <end position="149"/>
    </location>
</feature>
<evidence type="ECO:0000256" key="1">
    <source>
        <dbReference type="ARBA" id="ARBA00004141"/>
    </source>
</evidence>
<dbReference type="PANTHER" id="PTHR22950:SF323">
    <property type="entry name" value="AMINO ACID TRANSPORTER AVT6C"/>
    <property type="match status" value="1"/>
</dbReference>
<comment type="subcellular location">
    <subcellularLocation>
        <location evidence="1">Membrane</location>
        <topology evidence="1">Multi-pass membrane protein</topology>
    </subcellularLocation>
</comment>
<comment type="caution">
    <text evidence="9">The sequence shown here is derived from an EMBL/GenBank/DDBJ whole genome shotgun (WGS) entry which is preliminary data.</text>
</comment>
<keyword evidence="2" id="KW-0813">Transport</keyword>
<evidence type="ECO:0000256" key="3">
    <source>
        <dbReference type="ARBA" id="ARBA00022692"/>
    </source>
</evidence>
<feature type="transmembrane region" description="Helical" evidence="7">
    <location>
        <begin position="26"/>
        <end position="43"/>
    </location>
</feature>
<keyword evidence="5 7" id="KW-1133">Transmembrane helix</keyword>
<dbReference type="Proteomes" id="UP001141253">
    <property type="component" value="Chromosome 8"/>
</dbReference>
<gene>
    <name evidence="9" type="ORF">OIU77_012403</name>
</gene>
<keyword evidence="3 7" id="KW-0812">Transmembrane</keyword>
<evidence type="ECO:0000259" key="8">
    <source>
        <dbReference type="Pfam" id="PF01490"/>
    </source>
</evidence>
<protein>
    <recommendedName>
        <fullName evidence="8">Amino acid transporter transmembrane domain-containing protein</fullName>
    </recommendedName>
</protein>
<evidence type="ECO:0000256" key="5">
    <source>
        <dbReference type="ARBA" id="ARBA00022989"/>
    </source>
</evidence>
<dbReference type="PANTHER" id="PTHR22950">
    <property type="entry name" value="AMINO ACID TRANSPORTER"/>
    <property type="match status" value="1"/>
</dbReference>
<reference evidence="9" key="1">
    <citation type="submission" date="2022-10" db="EMBL/GenBank/DDBJ databases">
        <authorList>
            <person name="Hyden B.L."/>
            <person name="Feng K."/>
            <person name="Yates T."/>
            <person name="Jawdy S."/>
            <person name="Smart L.B."/>
            <person name="Muchero W."/>
        </authorList>
    </citation>
    <scope>NUCLEOTIDE SEQUENCE</scope>
    <source>
        <tissue evidence="9">Shoot tip</tissue>
    </source>
</reference>
<reference evidence="9" key="2">
    <citation type="journal article" date="2023" name="Int. J. Mol. Sci.">
        <title>De Novo Assembly and Annotation of 11 Diverse Shrub Willow (Salix) Genomes Reveals Novel Gene Organization in Sex-Linked Regions.</title>
        <authorList>
            <person name="Hyden B."/>
            <person name="Feng K."/>
            <person name="Yates T.B."/>
            <person name="Jawdy S."/>
            <person name="Cereghino C."/>
            <person name="Smart L.B."/>
            <person name="Muchero W."/>
        </authorList>
    </citation>
    <scope>NUCLEOTIDE SEQUENCE</scope>
    <source>
        <tissue evidence="9">Shoot tip</tissue>
    </source>
</reference>
<evidence type="ECO:0000313" key="10">
    <source>
        <dbReference type="Proteomes" id="UP001141253"/>
    </source>
</evidence>
<dbReference type="Pfam" id="PF01490">
    <property type="entry name" value="Aa_trans"/>
    <property type="match status" value="1"/>
</dbReference>
<accession>A0ABQ9A4S5</accession>
<keyword evidence="6 7" id="KW-0472">Membrane</keyword>
<sequence>MADILINFDQSSDTAIGALLNDIVRLSYAFHLMLVFPLLNFSLRANIDELLFPRKLLLAKDSIRFVSLTLVLLVFAYLAAIEIPNIWYFFQFMGSTSAVCLAFIFPGAIVLRDVHSISTAQDKIMAAVMIILAVATSTIALSTSIFSLVRNK</sequence>
<feature type="transmembrane region" description="Helical" evidence="7">
    <location>
        <begin position="86"/>
        <end position="112"/>
    </location>
</feature>
<feature type="transmembrane region" description="Helical" evidence="7">
    <location>
        <begin position="63"/>
        <end position="80"/>
    </location>
</feature>
<feature type="domain" description="Amino acid transporter transmembrane" evidence="8">
    <location>
        <begin position="4"/>
        <end position="141"/>
    </location>
</feature>
<evidence type="ECO:0000256" key="2">
    <source>
        <dbReference type="ARBA" id="ARBA00022448"/>
    </source>
</evidence>
<organism evidence="9 10">
    <name type="scientific">Salix suchowensis</name>
    <dbReference type="NCBI Taxonomy" id="1278906"/>
    <lineage>
        <taxon>Eukaryota</taxon>
        <taxon>Viridiplantae</taxon>
        <taxon>Streptophyta</taxon>
        <taxon>Embryophyta</taxon>
        <taxon>Tracheophyta</taxon>
        <taxon>Spermatophyta</taxon>
        <taxon>Magnoliopsida</taxon>
        <taxon>eudicotyledons</taxon>
        <taxon>Gunneridae</taxon>
        <taxon>Pentapetalae</taxon>
        <taxon>rosids</taxon>
        <taxon>fabids</taxon>
        <taxon>Malpighiales</taxon>
        <taxon>Salicaceae</taxon>
        <taxon>Saliceae</taxon>
        <taxon>Salix</taxon>
    </lineage>
</organism>
<evidence type="ECO:0000313" key="9">
    <source>
        <dbReference type="EMBL" id="KAJ6322555.1"/>
    </source>
</evidence>
<evidence type="ECO:0000256" key="6">
    <source>
        <dbReference type="ARBA" id="ARBA00023136"/>
    </source>
</evidence>
<dbReference type="InterPro" id="IPR013057">
    <property type="entry name" value="AA_transpt_TM"/>
</dbReference>
<evidence type="ECO:0000256" key="7">
    <source>
        <dbReference type="SAM" id="Phobius"/>
    </source>
</evidence>
<name>A0ABQ9A4S5_9ROSI</name>
<evidence type="ECO:0000256" key="4">
    <source>
        <dbReference type="ARBA" id="ARBA00022970"/>
    </source>
</evidence>
<keyword evidence="4" id="KW-0029">Amino-acid transport</keyword>